<feature type="binding site" evidence="7">
    <location>
        <position position="58"/>
    </location>
    <ligand>
        <name>substrate</name>
    </ligand>
</feature>
<dbReference type="Gene3D" id="3.40.50.300">
    <property type="entry name" value="P-loop containing nucleotide triphosphate hydrolases"/>
    <property type="match status" value="1"/>
</dbReference>
<dbReference type="InterPro" id="IPR031322">
    <property type="entry name" value="Shikimate/glucono_kinase"/>
</dbReference>
<comment type="pathway">
    <text evidence="7">Metabolic intermediate biosynthesis; chorismate biosynthesis; chorismate from D-erythrose 4-phosphate and phosphoenolpyruvate: step 5/7.</text>
</comment>
<evidence type="ECO:0000256" key="4">
    <source>
        <dbReference type="ARBA" id="ARBA00022777"/>
    </source>
</evidence>
<feature type="binding site" evidence="7">
    <location>
        <position position="34"/>
    </location>
    <ligand>
        <name>substrate</name>
    </ligand>
</feature>
<comment type="caution">
    <text evidence="8">The sequence shown here is derived from an EMBL/GenBank/DDBJ whole genome shotgun (WGS) entry which is preliminary data.</text>
</comment>
<evidence type="ECO:0000256" key="5">
    <source>
        <dbReference type="ARBA" id="ARBA00022840"/>
    </source>
</evidence>
<comment type="function">
    <text evidence="7">Catalyzes the specific phosphorylation of the 3-hydroxyl group of shikimic acid using ATP as a cosubstrate.</text>
</comment>
<dbReference type="RefSeq" id="WP_208130084.1">
    <property type="nucleotide sequence ID" value="NZ_BAABGQ010000006.1"/>
</dbReference>
<evidence type="ECO:0000256" key="2">
    <source>
        <dbReference type="ARBA" id="ARBA00022679"/>
    </source>
</evidence>
<comment type="subcellular location">
    <subcellularLocation>
        <location evidence="7">Cytoplasm</location>
    </subcellularLocation>
</comment>
<sequence length="180" mass="19040">MSNHLYLIGLPASGKTTLGRQLAAHYGRGFLDLDHRIVAEAGQTIPEIFASEGEAGFRQREAAALAAVASQPGQPLVVATGGGTPCFFDNLAVLHASGFVLWLDVPPHELLRRLARRNQAATRPLLAATATAATPQQALAEWLARTLEARSGFYAQARLRHPGGEVAEVAAALEAAGFRP</sequence>
<evidence type="ECO:0000256" key="1">
    <source>
        <dbReference type="ARBA" id="ARBA00022605"/>
    </source>
</evidence>
<proteinExistence type="inferred from homology"/>
<evidence type="ECO:0000256" key="6">
    <source>
        <dbReference type="ARBA" id="ARBA00023141"/>
    </source>
</evidence>
<feature type="binding site" evidence="7">
    <location>
        <position position="16"/>
    </location>
    <ligand>
        <name>Mg(2+)</name>
        <dbReference type="ChEBI" id="CHEBI:18420"/>
    </ligand>
</feature>
<keyword evidence="2 7" id="KW-0808">Transferase</keyword>
<comment type="cofactor">
    <cofactor evidence="7">
        <name>Mg(2+)</name>
        <dbReference type="ChEBI" id="CHEBI:18420"/>
    </cofactor>
    <text evidence="7">Binds 1 Mg(2+) ion per subunit.</text>
</comment>
<dbReference type="InterPro" id="IPR000623">
    <property type="entry name" value="Shikimate_kinase/TSH1"/>
</dbReference>
<keyword evidence="7" id="KW-0963">Cytoplasm</keyword>
<dbReference type="Pfam" id="PF01202">
    <property type="entry name" value="SKI"/>
    <property type="match status" value="1"/>
</dbReference>
<keyword evidence="4 7" id="KW-0418">Kinase</keyword>
<feature type="binding site" evidence="7">
    <location>
        <position position="82"/>
    </location>
    <ligand>
        <name>substrate</name>
    </ligand>
</feature>
<keyword evidence="6 7" id="KW-0057">Aromatic amino acid biosynthesis</keyword>
<dbReference type="PANTHER" id="PTHR21087:SF16">
    <property type="entry name" value="SHIKIMATE KINASE 1, CHLOROPLASTIC"/>
    <property type="match status" value="1"/>
</dbReference>
<dbReference type="PANTHER" id="PTHR21087">
    <property type="entry name" value="SHIKIMATE KINASE"/>
    <property type="match status" value="1"/>
</dbReference>
<reference evidence="9" key="1">
    <citation type="journal article" date="2019" name="Int. J. Syst. Evol. Microbiol.">
        <title>The Global Catalogue of Microorganisms (GCM) 10K type strain sequencing project: providing services to taxonomists for standard genome sequencing and annotation.</title>
        <authorList>
            <consortium name="The Broad Institute Genomics Platform"/>
            <consortium name="The Broad Institute Genome Sequencing Center for Infectious Disease"/>
            <person name="Wu L."/>
            <person name="Ma J."/>
        </authorList>
    </citation>
    <scope>NUCLEOTIDE SEQUENCE [LARGE SCALE GENOMIC DNA]</scope>
    <source>
        <strain evidence="9">JCM 17841</strain>
    </source>
</reference>
<keyword evidence="7" id="KW-0479">Metal-binding</keyword>
<protein>
    <recommendedName>
        <fullName evidence="7">Shikimate kinase</fullName>
        <shortName evidence="7">SK</shortName>
        <ecNumber evidence="7">2.7.1.71</ecNumber>
    </recommendedName>
</protein>
<comment type="subunit">
    <text evidence="7">Monomer.</text>
</comment>
<accession>A0ABP8QER5</accession>
<comment type="caution">
    <text evidence="7">Lacks conserved residue(s) required for the propagation of feature annotation.</text>
</comment>
<feature type="binding site" evidence="7">
    <location>
        <begin position="12"/>
        <end position="17"/>
    </location>
    <ligand>
        <name>ATP</name>
        <dbReference type="ChEBI" id="CHEBI:30616"/>
    </ligand>
</feature>
<feature type="binding site" evidence="7">
    <location>
        <position position="150"/>
    </location>
    <ligand>
        <name>substrate</name>
    </ligand>
</feature>
<keyword evidence="1 7" id="KW-0028">Amino-acid biosynthesis</keyword>
<evidence type="ECO:0000313" key="8">
    <source>
        <dbReference type="EMBL" id="GAA4502147.1"/>
    </source>
</evidence>
<dbReference type="GO" id="GO:0016301">
    <property type="term" value="F:kinase activity"/>
    <property type="evidence" value="ECO:0007669"/>
    <property type="project" value="UniProtKB-KW"/>
</dbReference>
<dbReference type="SUPFAM" id="SSF52540">
    <property type="entry name" value="P-loop containing nucleoside triphosphate hydrolases"/>
    <property type="match status" value="1"/>
</dbReference>
<comment type="similarity">
    <text evidence="7">Belongs to the shikimate kinase family.</text>
</comment>
<dbReference type="EC" id="2.7.1.71" evidence="7"/>
<evidence type="ECO:0000256" key="7">
    <source>
        <dbReference type="HAMAP-Rule" id="MF_00109"/>
    </source>
</evidence>
<dbReference type="CDD" id="cd00464">
    <property type="entry name" value="SK"/>
    <property type="match status" value="1"/>
</dbReference>
<name>A0ABP8QER5_9BACT</name>
<gene>
    <name evidence="7" type="primary">aroK</name>
    <name evidence="8" type="ORF">GCM10023172_25060</name>
</gene>
<dbReference type="EMBL" id="BAABGQ010000006">
    <property type="protein sequence ID" value="GAA4502147.1"/>
    <property type="molecule type" value="Genomic_DNA"/>
</dbReference>
<dbReference type="HAMAP" id="MF_00109">
    <property type="entry name" value="Shikimate_kinase"/>
    <property type="match status" value="1"/>
</dbReference>
<evidence type="ECO:0000313" key="9">
    <source>
        <dbReference type="Proteomes" id="UP001501243"/>
    </source>
</evidence>
<organism evidence="8 9">
    <name type="scientific">Hymenobacter ginsengisoli</name>
    <dbReference type="NCBI Taxonomy" id="1051626"/>
    <lineage>
        <taxon>Bacteria</taxon>
        <taxon>Pseudomonadati</taxon>
        <taxon>Bacteroidota</taxon>
        <taxon>Cytophagia</taxon>
        <taxon>Cytophagales</taxon>
        <taxon>Hymenobacteraceae</taxon>
        <taxon>Hymenobacter</taxon>
    </lineage>
</organism>
<evidence type="ECO:0000256" key="3">
    <source>
        <dbReference type="ARBA" id="ARBA00022741"/>
    </source>
</evidence>
<dbReference type="InterPro" id="IPR027417">
    <property type="entry name" value="P-loop_NTPase"/>
</dbReference>
<dbReference type="Proteomes" id="UP001501243">
    <property type="component" value="Unassembled WGS sequence"/>
</dbReference>
<keyword evidence="3 7" id="KW-0547">Nucleotide-binding</keyword>
<keyword evidence="7" id="KW-0460">Magnesium</keyword>
<keyword evidence="5 7" id="KW-0067">ATP-binding</keyword>
<comment type="catalytic activity">
    <reaction evidence="7">
        <text>shikimate + ATP = 3-phosphoshikimate + ADP + H(+)</text>
        <dbReference type="Rhea" id="RHEA:13121"/>
        <dbReference type="ChEBI" id="CHEBI:15378"/>
        <dbReference type="ChEBI" id="CHEBI:30616"/>
        <dbReference type="ChEBI" id="CHEBI:36208"/>
        <dbReference type="ChEBI" id="CHEBI:145989"/>
        <dbReference type="ChEBI" id="CHEBI:456216"/>
        <dbReference type="EC" id="2.7.1.71"/>
    </reaction>
</comment>
<dbReference type="PRINTS" id="PR01100">
    <property type="entry name" value="SHIKIMTKNASE"/>
</dbReference>
<keyword evidence="9" id="KW-1185">Reference proteome</keyword>
<feature type="binding site" evidence="7">
    <location>
        <position position="123"/>
    </location>
    <ligand>
        <name>ATP</name>
        <dbReference type="ChEBI" id="CHEBI:30616"/>
    </ligand>
</feature>